<dbReference type="EMBL" id="BKAU01000002">
    <property type="protein sequence ID" value="GEP96136.1"/>
    <property type="molecule type" value="Genomic_DNA"/>
</dbReference>
<dbReference type="OrthoDB" id="9806473at2"/>
<dbReference type="InterPro" id="IPR028973">
    <property type="entry name" value="PhnB-like"/>
</dbReference>
<accession>A0A512RK90</accession>
<organism evidence="2 3">
    <name type="scientific">Chitinophaga cymbidii</name>
    <dbReference type="NCBI Taxonomy" id="1096750"/>
    <lineage>
        <taxon>Bacteria</taxon>
        <taxon>Pseudomonadati</taxon>
        <taxon>Bacteroidota</taxon>
        <taxon>Chitinophagia</taxon>
        <taxon>Chitinophagales</taxon>
        <taxon>Chitinophagaceae</taxon>
        <taxon>Chitinophaga</taxon>
    </lineage>
</organism>
<name>A0A512RK90_9BACT</name>
<sequence>MQKIIPHLWFDKEAKEAAAFYASVFPDSAVTHVTTLRDTPSGDADVVTFNIWNQEFMAISAGPLFKFNPSISFMVNFDPLLFGAAATREKDAREKIDEVWNKLADGGTVLMPIDKYPFSERYGWIQDKYGLSWQLILTDPGGEPRPAIIPSLMFVGDKCGKAEEAINFYLSVFRNQKMGGVFRYGKDQAPDREGTIMFADFMLEDMWFAAMDSAHDHKFNFNEAVSLMVNCADQAGIDYYWQKLSAVPESEQCGWVKDKYGVSWQISPAVMEEMFRNGTREQIDRLTEAFMPMKKLDIAKLIEAYREK</sequence>
<dbReference type="PANTHER" id="PTHR33990">
    <property type="entry name" value="PROTEIN YJDN-RELATED"/>
    <property type="match status" value="1"/>
</dbReference>
<dbReference type="RefSeq" id="WP_146861628.1">
    <property type="nucleotide sequence ID" value="NZ_BKAU01000002.1"/>
</dbReference>
<dbReference type="Pfam" id="PF06983">
    <property type="entry name" value="3-dmu-9_3-mt"/>
    <property type="match status" value="2"/>
</dbReference>
<evidence type="ECO:0000259" key="1">
    <source>
        <dbReference type="Pfam" id="PF06983"/>
    </source>
</evidence>
<dbReference type="Gene3D" id="3.30.720.100">
    <property type="match status" value="1"/>
</dbReference>
<dbReference type="CDD" id="cd06588">
    <property type="entry name" value="PhnB_like"/>
    <property type="match status" value="2"/>
</dbReference>
<proteinExistence type="predicted"/>
<protein>
    <submittedName>
        <fullName evidence="2">VOC family protein</fullName>
    </submittedName>
</protein>
<dbReference type="Gene3D" id="3.30.720.110">
    <property type="match status" value="1"/>
</dbReference>
<dbReference type="InterPro" id="IPR029068">
    <property type="entry name" value="Glyas_Bleomycin-R_OHBP_Dase"/>
</dbReference>
<dbReference type="Proteomes" id="UP000321436">
    <property type="component" value="Unassembled WGS sequence"/>
</dbReference>
<dbReference type="SUPFAM" id="SSF54593">
    <property type="entry name" value="Glyoxalase/Bleomycin resistance protein/Dihydroxybiphenyl dioxygenase"/>
    <property type="match status" value="2"/>
</dbReference>
<dbReference type="Gene3D" id="3.10.180.10">
    <property type="entry name" value="2,3-Dihydroxybiphenyl 1,2-Dioxygenase, domain 1"/>
    <property type="match status" value="1"/>
</dbReference>
<evidence type="ECO:0000313" key="3">
    <source>
        <dbReference type="Proteomes" id="UP000321436"/>
    </source>
</evidence>
<keyword evidence="3" id="KW-1185">Reference proteome</keyword>
<comment type="caution">
    <text evidence="2">The sequence shown here is derived from an EMBL/GenBank/DDBJ whole genome shotgun (WGS) entry which is preliminary data.</text>
</comment>
<feature type="domain" description="PhnB-like" evidence="1">
    <location>
        <begin position="2"/>
        <end position="136"/>
    </location>
</feature>
<evidence type="ECO:0000313" key="2">
    <source>
        <dbReference type="EMBL" id="GEP96136.1"/>
    </source>
</evidence>
<reference evidence="2 3" key="1">
    <citation type="submission" date="2019-07" db="EMBL/GenBank/DDBJ databases">
        <title>Whole genome shotgun sequence of Chitinophaga cymbidii NBRC 109752.</title>
        <authorList>
            <person name="Hosoyama A."/>
            <person name="Uohara A."/>
            <person name="Ohji S."/>
            <person name="Ichikawa N."/>
        </authorList>
    </citation>
    <scope>NUCLEOTIDE SEQUENCE [LARGE SCALE GENOMIC DNA]</scope>
    <source>
        <strain evidence="2 3">NBRC 109752</strain>
    </source>
</reference>
<feature type="domain" description="PhnB-like" evidence="1">
    <location>
        <begin position="147"/>
        <end position="266"/>
    </location>
</feature>
<gene>
    <name evidence="2" type="ORF">CCY01nite_23960</name>
</gene>
<dbReference type="AlphaFoldDB" id="A0A512RK90"/>